<name>A0A4Y2A7Z0_ARAVE</name>
<comment type="caution">
    <text evidence="2">The sequence shown here is derived from an EMBL/GenBank/DDBJ whole genome shotgun (WGS) entry which is preliminary data.</text>
</comment>
<dbReference type="PANTHER" id="PTHR38681">
    <property type="entry name" value="RETROVIRUS-RELATED POL POLYPROTEIN FROM TRANSPOSON 412-LIKE PROTEIN-RELATED"/>
    <property type="match status" value="1"/>
</dbReference>
<reference evidence="2 3" key="1">
    <citation type="journal article" date="2019" name="Sci. Rep.">
        <title>Orb-weaving spider Araneus ventricosus genome elucidates the spidroin gene catalogue.</title>
        <authorList>
            <person name="Kono N."/>
            <person name="Nakamura H."/>
            <person name="Ohtoshi R."/>
            <person name="Moran D.A.P."/>
            <person name="Shinohara A."/>
            <person name="Yoshida Y."/>
            <person name="Fujiwara M."/>
            <person name="Mori M."/>
            <person name="Tomita M."/>
            <person name="Arakawa K."/>
        </authorList>
    </citation>
    <scope>NUCLEOTIDE SEQUENCE [LARGE SCALE GENOMIC DNA]</scope>
</reference>
<accession>A0A4Y2A7Z0</accession>
<protein>
    <submittedName>
        <fullName evidence="2">Uncharacterized protein</fullName>
    </submittedName>
</protein>
<feature type="region of interest" description="Disordered" evidence="1">
    <location>
        <begin position="1"/>
        <end position="38"/>
    </location>
</feature>
<dbReference type="OrthoDB" id="6433030at2759"/>
<dbReference type="Proteomes" id="UP000499080">
    <property type="component" value="Unassembled WGS sequence"/>
</dbReference>
<dbReference type="PANTHER" id="PTHR38681:SF1">
    <property type="entry name" value="RETROVIRUS-RELATED POL POLYPROTEIN FROM TRANSPOSON 412-LIKE PROTEIN"/>
    <property type="match status" value="1"/>
</dbReference>
<dbReference type="AlphaFoldDB" id="A0A4Y2A7Z0"/>
<keyword evidence="3" id="KW-1185">Reference proteome</keyword>
<organism evidence="2 3">
    <name type="scientific">Araneus ventricosus</name>
    <name type="common">Orbweaver spider</name>
    <name type="synonym">Epeira ventricosa</name>
    <dbReference type="NCBI Taxonomy" id="182803"/>
    <lineage>
        <taxon>Eukaryota</taxon>
        <taxon>Metazoa</taxon>
        <taxon>Ecdysozoa</taxon>
        <taxon>Arthropoda</taxon>
        <taxon>Chelicerata</taxon>
        <taxon>Arachnida</taxon>
        <taxon>Araneae</taxon>
        <taxon>Araneomorphae</taxon>
        <taxon>Entelegynae</taxon>
        <taxon>Araneoidea</taxon>
        <taxon>Araneidae</taxon>
        <taxon>Araneus</taxon>
    </lineage>
</organism>
<evidence type="ECO:0000313" key="2">
    <source>
        <dbReference type="EMBL" id="GBL75677.1"/>
    </source>
</evidence>
<dbReference type="EMBL" id="BGPR01000008">
    <property type="protein sequence ID" value="GBL75677.1"/>
    <property type="molecule type" value="Genomic_DNA"/>
</dbReference>
<proteinExistence type="predicted"/>
<sequence length="141" mass="16260">MSITSQNHFNHLVPKTIGIEGPQNRELPSSSFKDKGNSPPIIKTTMTLKNHIQCLQPVQASKYAKNNVLIRKDLPTTTHVFVRRDTVRRPLEQHYYGPQKVLSRKYKLFTMDICCQKLTVAVDRLKPSYILRDTMQPEDVP</sequence>
<evidence type="ECO:0000313" key="3">
    <source>
        <dbReference type="Proteomes" id="UP000499080"/>
    </source>
</evidence>
<gene>
    <name evidence="2" type="ORF">AVEN_154988_1</name>
</gene>
<evidence type="ECO:0000256" key="1">
    <source>
        <dbReference type="SAM" id="MobiDB-lite"/>
    </source>
</evidence>